<keyword evidence="1" id="KW-0472">Membrane</keyword>
<organism evidence="2 3">
    <name type="scientific">Sphingomonas tagetis</name>
    <dbReference type="NCBI Taxonomy" id="2949092"/>
    <lineage>
        <taxon>Bacteria</taxon>
        <taxon>Pseudomonadati</taxon>
        <taxon>Pseudomonadota</taxon>
        <taxon>Alphaproteobacteria</taxon>
        <taxon>Sphingomonadales</taxon>
        <taxon>Sphingomonadaceae</taxon>
        <taxon>Sphingomonas</taxon>
    </lineage>
</organism>
<reference evidence="2" key="1">
    <citation type="submission" date="2022-05" db="EMBL/GenBank/DDBJ databases">
        <title>Sphingomonas sp. strain MG17 Genome sequencing and assembly.</title>
        <authorList>
            <person name="Kim I."/>
        </authorList>
    </citation>
    <scope>NUCLEOTIDE SEQUENCE</scope>
    <source>
        <strain evidence="2">MG17</strain>
    </source>
</reference>
<evidence type="ECO:0000256" key="1">
    <source>
        <dbReference type="SAM" id="Phobius"/>
    </source>
</evidence>
<evidence type="ECO:0000313" key="3">
    <source>
        <dbReference type="Proteomes" id="UP001139451"/>
    </source>
</evidence>
<name>A0A9X2KM26_9SPHN</name>
<evidence type="ECO:0000313" key="2">
    <source>
        <dbReference type="EMBL" id="MCP3731440.1"/>
    </source>
</evidence>
<keyword evidence="1" id="KW-0812">Transmembrane</keyword>
<dbReference type="RefSeq" id="WP_254294065.1">
    <property type="nucleotide sequence ID" value="NZ_JAMLDX010000010.1"/>
</dbReference>
<sequence>MNPFEMVIGIVLIVTVGSIIRAKLGVRRDRHGGEYGANDGANTAEARRLQDEVRTLKDRIQVLERVITDNHSSSSLDREIEKLRDERK</sequence>
<evidence type="ECO:0008006" key="4">
    <source>
        <dbReference type="Google" id="ProtNLM"/>
    </source>
</evidence>
<protein>
    <recommendedName>
        <fullName evidence="4">Phage shock protein B</fullName>
    </recommendedName>
</protein>
<keyword evidence="1" id="KW-1133">Transmembrane helix</keyword>
<dbReference type="Proteomes" id="UP001139451">
    <property type="component" value="Unassembled WGS sequence"/>
</dbReference>
<proteinExistence type="predicted"/>
<feature type="transmembrane region" description="Helical" evidence="1">
    <location>
        <begin position="6"/>
        <end position="24"/>
    </location>
</feature>
<dbReference type="AlphaFoldDB" id="A0A9X2KM26"/>
<accession>A0A9X2KM26</accession>
<gene>
    <name evidence="2" type="ORF">M9978_13505</name>
</gene>
<comment type="caution">
    <text evidence="2">The sequence shown here is derived from an EMBL/GenBank/DDBJ whole genome shotgun (WGS) entry which is preliminary data.</text>
</comment>
<keyword evidence="3" id="KW-1185">Reference proteome</keyword>
<dbReference type="EMBL" id="JAMLDX010000010">
    <property type="protein sequence ID" value="MCP3731440.1"/>
    <property type="molecule type" value="Genomic_DNA"/>
</dbReference>